<dbReference type="Proteomes" id="UP000054736">
    <property type="component" value="Unassembled WGS sequence"/>
</dbReference>
<dbReference type="STRING" id="1212489.Ldro_2719"/>
<sequence length="640" mass="70537">MKLPPYMINKDCRRWLLWKSESQGNSKPKKVPYYANGQRRGGKLDSPEDIGRLVSFEEAHAIFLQGKYTGLGFALGSDNHGGYWQGIDFDDIHNKPELQSLITSLPGYIETSPSKNGIHAIGYGRRFNPLGSNKSGIEAYCSGRFFTVTGDNAFYPIIDNVQDLAGVIEQILNPLHKKAIGNKPDTLETNNTNINSKLIDELRAALHCISPDDYHTWISVGQGLKPLGIVGFKLWSEWSTTSPKFKGKEDLARWDTFSGERTSYKTIFATAQQNGWINPAKRIERATLESQPSLKNDIKTNCTEKFPIIPVSEYAGLNHSPWLIKNILPKAELVMVYGPSGSGKSFFVLDIAFAIAQGIEWQAFKASQGRVVYIAAEAGAGVRKRLLAYAVHHDIDLDEVPLGIIPAAPNFLNDDDVVQVSEAIGEASLIIVDTLACVAAGADENSSADMGKVIGNCKLLHQLTGAVVMIVHHMGKNESKGARGWSGIRAAVDAEMELKSADYGFKMSITKLKDGETNGSLDFNILQIELGEDDDGDPITSCVVIRYDPANQGRSEPQGRWRKMIADAIQKLSTVQSSIPKRELIELVIKYDVQSSDNEKRDQRKACISRALKGLIKSGYYKESDGYISWELQELPPAAP</sequence>
<accession>A0A0W0SMK0</accession>
<dbReference type="InterPro" id="IPR003593">
    <property type="entry name" value="AAA+_ATPase"/>
</dbReference>
<evidence type="ECO:0000313" key="3">
    <source>
        <dbReference type="EMBL" id="KTC84555.1"/>
    </source>
</evidence>
<keyword evidence="4" id="KW-1185">Reference proteome</keyword>
<dbReference type="CDD" id="cd01125">
    <property type="entry name" value="RepA_RSF1010_like"/>
    <property type="match status" value="1"/>
</dbReference>
<dbReference type="GO" id="GO:0016817">
    <property type="term" value="F:hydrolase activity, acting on acid anhydrides"/>
    <property type="evidence" value="ECO:0007669"/>
    <property type="project" value="InterPro"/>
</dbReference>
<gene>
    <name evidence="3" type="ORF">Ldro_2719</name>
</gene>
<dbReference type="PATRIC" id="fig|1212489.4.peg.2867"/>
<dbReference type="RefSeq" id="WP_058496994.1">
    <property type="nucleotide sequence ID" value="NZ_CAAAIU010000004.1"/>
</dbReference>
<dbReference type="EMBL" id="LNXY01000031">
    <property type="protein sequence ID" value="KTC84555.1"/>
    <property type="molecule type" value="Genomic_DNA"/>
</dbReference>
<dbReference type="Pfam" id="PF13481">
    <property type="entry name" value="AAA_25"/>
    <property type="match status" value="1"/>
</dbReference>
<name>A0A0W0SMK0_9GAMM</name>
<dbReference type="AlphaFoldDB" id="A0A0W0SMK0"/>
<dbReference type="Gene3D" id="3.40.50.300">
    <property type="entry name" value="P-loop containing nucleotide triphosphate hydrolases"/>
    <property type="match status" value="1"/>
</dbReference>
<evidence type="ECO:0000313" key="4">
    <source>
        <dbReference type="Proteomes" id="UP000054736"/>
    </source>
</evidence>
<dbReference type="Pfam" id="PF08707">
    <property type="entry name" value="PriCT_2"/>
    <property type="match status" value="1"/>
</dbReference>
<protein>
    <recommendedName>
        <fullName evidence="2">AAA+ ATPase domain-containing protein</fullName>
    </recommendedName>
</protein>
<proteinExistence type="predicted"/>
<evidence type="ECO:0000259" key="2">
    <source>
        <dbReference type="SMART" id="SM00382"/>
    </source>
</evidence>
<evidence type="ECO:0000256" key="1">
    <source>
        <dbReference type="SAM" id="MobiDB-lite"/>
    </source>
</evidence>
<dbReference type="InterPro" id="IPR038724">
    <property type="entry name" value="RepA"/>
</dbReference>
<reference evidence="3 4" key="1">
    <citation type="submission" date="2015-11" db="EMBL/GenBank/DDBJ databases">
        <title>Genomic analysis of 38 Legionella species identifies large and diverse effector repertoires.</title>
        <authorList>
            <person name="Burstein D."/>
            <person name="Amaro F."/>
            <person name="Zusman T."/>
            <person name="Lifshitz Z."/>
            <person name="Cohen O."/>
            <person name="Gilbert J.A."/>
            <person name="Pupko T."/>
            <person name="Shuman H.A."/>
            <person name="Segal G."/>
        </authorList>
    </citation>
    <scope>NUCLEOTIDE SEQUENCE [LARGE SCALE GENOMIC DNA]</scope>
    <source>
        <strain evidence="3 4">ATCC 700990</strain>
    </source>
</reference>
<dbReference type="InterPro" id="IPR027417">
    <property type="entry name" value="P-loop_NTPase"/>
</dbReference>
<dbReference type="SUPFAM" id="SSF52540">
    <property type="entry name" value="P-loop containing nucleoside triphosphate hydrolases"/>
    <property type="match status" value="1"/>
</dbReference>
<dbReference type="SMART" id="SM00382">
    <property type="entry name" value="AAA"/>
    <property type="match status" value="1"/>
</dbReference>
<feature type="domain" description="AAA+ ATPase" evidence="2">
    <location>
        <begin position="330"/>
        <end position="502"/>
    </location>
</feature>
<organism evidence="3 4">
    <name type="scientific">Legionella drozanskii LLAP-1</name>
    <dbReference type="NCBI Taxonomy" id="1212489"/>
    <lineage>
        <taxon>Bacteria</taxon>
        <taxon>Pseudomonadati</taxon>
        <taxon>Pseudomonadota</taxon>
        <taxon>Gammaproteobacteria</taxon>
        <taxon>Legionellales</taxon>
        <taxon>Legionellaceae</taxon>
        <taxon>Legionella</taxon>
    </lineage>
</organism>
<dbReference type="InterPro" id="IPR014819">
    <property type="entry name" value="PriCT_2"/>
</dbReference>
<feature type="region of interest" description="Disordered" evidence="1">
    <location>
        <begin position="23"/>
        <end position="43"/>
    </location>
</feature>
<dbReference type="OrthoDB" id="9763644at2"/>
<comment type="caution">
    <text evidence="3">The sequence shown here is derived from an EMBL/GenBank/DDBJ whole genome shotgun (WGS) entry which is preliminary data.</text>
</comment>